<reference evidence="1 2" key="1">
    <citation type="journal article" date="2016" name="Nat. Commun.">
        <title>Thousands of microbial genomes shed light on interconnected biogeochemical processes in an aquifer system.</title>
        <authorList>
            <person name="Anantharaman K."/>
            <person name="Brown C.T."/>
            <person name="Hug L.A."/>
            <person name="Sharon I."/>
            <person name="Castelle C.J."/>
            <person name="Probst A.J."/>
            <person name="Thomas B.C."/>
            <person name="Singh A."/>
            <person name="Wilkins M.J."/>
            <person name="Karaoz U."/>
            <person name="Brodie E.L."/>
            <person name="Williams K.H."/>
            <person name="Hubbard S.S."/>
            <person name="Banfield J.F."/>
        </authorList>
    </citation>
    <scope>NUCLEOTIDE SEQUENCE [LARGE SCALE GENOMIC DNA]</scope>
</reference>
<protein>
    <submittedName>
        <fullName evidence="1">Uncharacterized protein</fullName>
    </submittedName>
</protein>
<proteinExistence type="predicted"/>
<dbReference type="AlphaFoldDB" id="A0A1G1ZBZ8"/>
<organism evidence="1 2">
    <name type="scientific">Candidatus Colwellbacteria bacterium RIFCSPLOWO2_12_FULL_46_17</name>
    <dbReference type="NCBI Taxonomy" id="1797695"/>
    <lineage>
        <taxon>Bacteria</taxon>
        <taxon>Candidatus Colwelliibacteriota</taxon>
    </lineage>
</organism>
<comment type="caution">
    <text evidence="1">The sequence shown here is derived from an EMBL/GenBank/DDBJ whole genome shotgun (WGS) entry which is preliminary data.</text>
</comment>
<evidence type="ECO:0000313" key="1">
    <source>
        <dbReference type="EMBL" id="OGY61909.1"/>
    </source>
</evidence>
<sequence length="80" mass="9410">MNTTNSRLQTTHPQIHWGVDGKWEITTTKKVADEEPVKFVYTQKNIPQAQKLGLVLCRGRRKSSRWSWIILVLKRIHELN</sequence>
<accession>A0A1G1ZBZ8</accession>
<dbReference type="Proteomes" id="UP000177801">
    <property type="component" value="Unassembled WGS sequence"/>
</dbReference>
<gene>
    <name evidence="1" type="ORF">A3G58_02555</name>
</gene>
<name>A0A1G1ZBZ8_9BACT</name>
<dbReference type="EMBL" id="MHJD01000036">
    <property type="protein sequence ID" value="OGY61909.1"/>
    <property type="molecule type" value="Genomic_DNA"/>
</dbReference>
<evidence type="ECO:0000313" key="2">
    <source>
        <dbReference type="Proteomes" id="UP000177801"/>
    </source>
</evidence>